<dbReference type="InterPro" id="IPR033436">
    <property type="entry name" value="MucB/RseB_C"/>
</dbReference>
<dbReference type="OrthoDB" id="7067274at2"/>
<dbReference type="AlphaFoldDB" id="A0A1I4WG66"/>
<dbReference type="GO" id="GO:0032885">
    <property type="term" value="P:regulation of polysaccharide biosynthetic process"/>
    <property type="evidence" value="ECO:0007669"/>
    <property type="project" value="TreeGrafter"/>
</dbReference>
<evidence type="ECO:0000256" key="5">
    <source>
        <dbReference type="SAM" id="SignalP"/>
    </source>
</evidence>
<sequence length="316" mass="35272">MRSRGFFALMLVWLAGTAMAAGRLPDQQAVRLLQRMAQAPKQVSFHGVYVQQYGDSLETIRVCHVVENGLVNERRDSLDGPVREMVRQGDKVSLFVQGGGAFETQPDGRLFPALLPDDPTFVLENYTLHQAGRERVAGHEVEVYDLLPRDTLRFPHRLWMHTGSGLLLKASTTGYRRELYDLFAFSQLQLGGQIDRGQLKPVNPVKPLNASRLGGIDSLPAWGRQDSKAVPHGFKLVRQVLRPMVKRTRPVLHQVYSDGVVSVSVFAEEGRPNLPDGSGRQGALNVHSRQWGSVHVTAVGEVPHETLELFVRTFKQ</sequence>
<dbReference type="CDD" id="cd16327">
    <property type="entry name" value="RseB"/>
    <property type="match status" value="1"/>
</dbReference>
<feature type="chain" id="PRO_5017433151" evidence="5">
    <location>
        <begin position="21"/>
        <end position="316"/>
    </location>
</feature>
<dbReference type="STRING" id="83765.SAMN05660284_00589"/>
<dbReference type="Proteomes" id="UP000242869">
    <property type="component" value="Unassembled WGS sequence"/>
</dbReference>
<evidence type="ECO:0000256" key="3">
    <source>
        <dbReference type="ARBA" id="ARBA00022729"/>
    </source>
</evidence>
<evidence type="ECO:0000259" key="7">
    <source>
        <dbReference type="Pfam" id="PF17188"/>
    </source>
</evidence>
<keyword evidence="9" id="KW-1185">Reference proteome</keyword>
<dbReference type="GO" id="GO:0030288">
    <property type="term" value="C:outer membrane-bounded periplasmic space"/>
    <property type="evidence" value="ECO:0007669"/>
    <property type="project" value="TreeGrafter"/>
</dbReference>
<dbReference type="PANTHER" id="PTHR38782">
    <property type="match status" value="1"/>
</dbReference>
<name>A0A1I4WG66_9NEIS</name>
<keyword evidence="3 5" id="KW-0732">Signal</keyword>
<dbReference type="Pfam" id="PF17188">
    <property type="entry name" value="MucB_RseB_C"/>
    <property type="match status" value="1"/>
</dbReference>
<dbReference type="GO" id="GO:0045152">
    <property type="term" value="F:antisigma factor binding"/>
    <property type="evidence" value="ECO:0007669"/>
    <property type="project" value="TreeGrafter"/>
</dbReference>
<dbReference type="EMBL" id="FOVE01000003">
    <property type="protein sequence ID" value="SFN12427.1"/>
    <property type="molecule type" value="Genomic_DNA"/>
</dbReference>
<feature type="signal peptide" evidence="5">
    <location>
        <begin position="1"/>
        <end position="20"/>
    </location>
</feature>
<reference evidence="9" key="1">
    <citation type="submission" date="2016-10" db="EMBL/GenBank/DDBJ databases">
        <authorList>
            <person name="Varghese N."/>
            <person name="Submissions S."/>
        </authorList>
    </citation>
    <scope>NUCLEOTIDE SEQUENCE [LARGE SCALE GENOMIC DNA]</scope>
    <source>
        <strain evidence="9">DSM 6150</strain>
    </source>
</reference>
<evidence type="ECO:0000313" key="8">
    <source>
        <dbReference type="EMBL" id="SFN12427.1"/>
    </source>
</evidence>
<keyword evidence="4" id="KW-0574">Periplasm</keyword>
<dbReference type="InterPro" id="IPR005588">
    <property type="entry name" value="MucB_RseB"/>
</dbReference>
<comment type="subcellular location">
    <subcellularLocation>
        <location evidence="1">Periplasm</location>
    </subcellularLocation>
</comment>
<dbReference type="Gene3D" id="2.50.20.10">
    <property type="entry name" value="Lipoprotein localisation LolA/LolB/LppX"/>
    <property type="match status" value="1"/>
</dbReference>
<protein>
    <submittedName>
        <fullName evidence="8">Sigma E regulatory protein, MucB/RseB</fullName>
    </submittedName>
</protein>
<proteinExistence type="inferred from homology"/>
<gene>
    <name evidence="8" type="ORF">SAMN05660284_00589</name>
</gene>
<comment type="similarity">
    <text evidence="2">Belongs to the RseB family.</text>
</comment>
<dbReference type="Gene3D" id="3.30.200.100">
    <property type="entry name" value="MucB/RseB, C-terminal domain"/>
    <property type="match status" value="1"/>
</dbReference>
<dbReference type="Pfam" id="PF03888">
    <property type="entry name" value="MucB_RseB"/>
    <property type="match status" value="1"/>
</dbReference>
<dbReference type="PANTHER" id="PTHR38782:SF1">
    <property type="entry name" value="SIGMA-E FACTOR REGULATORY PROTEIN RSEB"/>
    <property type="match status" value="1"/>
</dbReference>
<evidence type="ECO:0000256" key="2">
    <source>
        <dbReference type="ARBA" id="ARBA00008150"/>
    </source>
</evidence>
<dbReference type="InterPro" id="IPR038484">
    <property type="entry name" value="MucB/RseB_C_sf"/>
</dbReference>
<feature type="domain" description="MucB/RseB N-terminal" evidence="6">
    <location>
        <begin position="29"/>
        <end position="202"/>
    </location>
</feature>
<evidence type="ECO:0000259" key="6">
    <source>
        <dbReference type="Pfam" id="PF03888"/>
    </source>
</evidence>
<evidence type="ECO:0000256" key="1">
    <source>
        <dbReference type="ARBA" id="ARBA00004418"/>
    </source>
</evidence>
<evidence type="ECO:0000256" key="4">
    <source>
        <dbReference type="ARBA" id="ARBA00022764"/>
    </source>
</evidence>
<dbReference type="PIRSF" id="PIRSF005427">
    <property type="entry name" value="RseB"/>
    <property type="match status" value="1"/>
</dbReference>
<organism evidence="8 9">
    <name type="scientific">Formivibrio citricus</name>
    <dbReference type="NCBI Taxonomy" id="83765"/>
    <lineage>
        <taxon>Bacteria</taxon>
        <taxon>Pseudomonadati</taxon>
        <taxon>Pseudomonadota</taxon>
        <taxon>Betaproteobacteria</taxon>
        <taxon>Neisseriales</taxon>
        <taxon>Chitinibacteraceae</taxon>
        <taxon>Formivibrio</taxon>
    </lineage>
</organism>
<dbReference type="InterPro" id="IPR033434">
    <property type="entry name" value="MucB/RseB_N"/>
</dbReference>
<accession>A0A1I4WG66</accession>
<evidence type="ECO:0000313" key="9">
    <source>
        <dbReference type="Proteomes" id="UP000242869"/>
    </source>
</evidence>
<feature type="domain" description="MucB/RseB C-terminal" evidence="7">
    <location>
        <begin position="228"/>
        <end position="312"/>
    </location>
</feature>